<dbReference type="Proteomes" id="UP000295096">
    <property type="component" value="Unassembled WGS sequence"/>
</dbReference>
<dbReference type="Gene3D" id="3.40.190.10">
    <property type="entry name" value="Periplasmic binding protein-like II"/>
    <property type="match status" value="1"/>
</dbReference>
<dbReference type="InterPro" id="IPR005064">
    <property type="entry name" value="BUG"/>
</dbReference>
<keyword evidence="4" id="KW-1185">Reference proteome</keyword>
<sequence length="322" mass="33773">MRLPRRAALAAPLALLAGRARAQDFPERSVRLIVPFTPAGQTDLISRLVAQRLQQDWGKPVVVENRPGANAQIGADAVAKAAPDGHTLLAITLTHAVNASLFPQAPYDFLRDLRTLTLLGSLPLVVVVNPASPWRTLTDLVGAARDGARLNAGSSGTGSPPHLALEMFRRATGAGASLVHVPYRGGAPGVTDLVAGNLHMLVSNLPECITQVQAGRLRALAVTDATRHRLLPEVPTTAEAGLPALRITSWTAIQAPSGVPEPLADAIAAAIRGALADPGLREKAGELGFDLIGADPPESRRFVAAEVTRYAQLVAEANIRAE</sequence>
<dbReference type="RefSeq" id="WP_133291648.1">
    <property type="nucleotide sequence ID" value="NZ_SMSJ01000062.1"/>
</dbReference>
<evidence type="ECO:0000256" key="1">
    <source>
        <dbReference type="ARBA" id="ARBA00006987"/>
    </source>
</evidence>
<reference evidence="3 4" key="1">
    <citation type="journal article" date="2016" name="J. Microbiol.">
        <title>Dankookia rubra gen. nov., sp. nov., an alphaproteobacterium isolated from sediment of a shallow stream.</title>
        <authorList>
            <person name="Kim W.H."/>
            <person name="Kim D.H."/>
            <person name="Kang K."/>
            <person name="Ahn T.Y."/>
        </authorList>
    </citation>
    <scope>NUCLEOTIDE SEQUENCE [LARGE SCALE GENOMIC DNA]</scope>
    <source>
        <strain evidence="3 4">JCM30602</strain>
    </source>
</reference>
<dbReference type="SUPFAM" id="SSF53850">
    <property type="entry name" value="Periplasmic binding protein-like II"/>
    <property type="match status" value="1"/>
</dbReference>
<organism evidence="3 4">
    <name type="scientific">Dankookia rubra</name>
    <dbReference type="NCBI Taxonomy" id="1442381"/>
    <lineage>
        <taxon>Bacteria</taxon>
        <taxon>Pseudomonadati</taxon>
        <taxon>Pseudomonadota</taxon>
        <taxon>Alphaproteobacteria</taxon>
        <taxon>Acetobacterales</taxon>
        <taxon>Roseomonadaceae</taxon>
        <taxon>Dankookia</taxon>
    </lineage>
</organism>
<proteinExistence type="inferred from homology"/>
<dbReference type="InterPro" id="IPR042100">
    <property type="entry name" value="Bug_dom1"/>
</dbReference>
<evidence type="ECO:0000256" key="2">
    <source>
        <dbReference type="SAM" id="SignalP"/>
    </source>
</evidence>
<dbReference type="PANTHER" id="PTHR42928">
    <property type="entry name" value="TRICARBOXYLATE-BINDING PROTEIN"/>
    <property type="match status" value="1"/>
</dbReference>
<dbReference type="PIRSF" id="PIRSF017082">
    <property type="entry name" value="YflP"/>
    <property type="match status" value="1"/>
</dbReference>
<comment type="similarity">
    <text evidence="1">Belongs to the UPF0065 (bug) family.</text>
</comment>
<feature type="chain" id="PRO_5020563940" evidence="2">
    <location>
        <begin position="23"/>
        <end position="322"/>
    </location>
</feature>
<dbReference type="OrthoDB" id="7256767at2"/>
<accession>A0A4R5QBA0</accession>
<name>A0A4R5QBA0_9PROT</name>
<feature type="signal peptide" evidence="2">
    <location>
        <begin position="1"/>
        <end position="22"/>
    </location>
</feature>
<dbReference type="Pfam" id="PF03401">
    <property type="entry name" value="TctC"/>
    <property type="match status" value="1"/>
</dbReference>
<dbReference type="EMBL" id="SMSJ01000062">
    <property type="protein sequence ID" value="TDH59537.1"/>
    <property type="molecule type" value="Genomic_DNA"/>
</dbReference>
<dbReference type="PANTHER" id="PTHR42928:SF5">
    <property type="entry name" value="BLR1237 PROTEIN"/>
    <property type="match status" value="1"/>
</dbReference>
<evidence type="ECO:0000313" key="4">
    <source>
        <dbReference type="Proteomes" id="UP000295096"/>
    </source>
</evidence>
<evidence type="ECO:0000313" key="3">
    <source>
        <dbReference type="EMBL" id="TDH59537.1"/>
    </source>
</evidence>
<protein>
    <submittedName>
        <fullName evidence="3">Tripartite tricarboxylate transporter substrate binding protein</fullName>
    </submittedName>
</protein>
<comment type="caution">
    <text evidence="3">The sequence shown here is derived from an EMBL/GenBank/DDBJ whole genome shotgun (WGS) entry which is preliminary data.</text>
</comment>
<keyword evidence="2" id="KW-0732">Signal</keyword>
<dbReference type="Gene3D" id="3.40.190.150">
    <property type="entry name" value="Bordetella uptake gene, domain 1"/>
    <property type="match status" value="1"/>
</dbReference>
<gene>
    <name evidence="3" type="ORF">E2C06_26785</name>
</gene>
<dbReference type="AlphaFoldDB" id="A0A4R5QBA0"/>